<proteinExistence type="predicted"/>
<organism evidence="2 3">
    <name type="scientific">Steinernema hermaphroditum</name>
    <dbReference type="NCBI Taxonomy" id="289476"/>
    <lineage>
        <taxon>Eukaryota</taxon>
        <taxon>Metazoa</taxon>
        <taxon>Ecdysozoa</taxon>
        <taxon>Nematoda</taxon>
        <taxon>Chromadorea</taxon>
        <taxon>Rhabditida</taxon>
        <taxon>Tylenchina</taxon>
        <taxon>Panagrolaimomorpha</taxon>
        <taxon>Strongyloidoidea</taxon>
        <taxon>Steinernematidae</taxon>
        <taxon>Steinernema</taxon>
    </lineage>
</organism>
<name>A0AA39IB85_9BILA</name>
<gene>
    <name evidence="2" type="ORF">QR680_014336</name>
</gene>
<feature type="chain" id="PRO_5041438129" evidence="1">
    <location>
        <begin position="19"/>
        <end position="169"/>
    </location>
</feature>
<dbReference type="Proteomes" id="UP001175271">
    <property type="component" value="Unassembled WGS sequence"/>
</dbReference>
<reference evidence="2" key="1">
    <citation type="submission" date="2023-06" db="EMBL/GenBank/DDBJ databases">
        <title>Genomic analysis of the entomopathogenic nematode Steinernema hermaphroditum.</title>
        <authorList>
            <person name="Schwarz E.M."/>
            <person name="Heppert J.K."/>
            <person name="Baniya A."/>
            <person name="Schwartz H.T."/>
            <person name="Tan C.-H."/>
            <person name="Antoshechkin I."/>
            <person name="Sternberg P.W."/>
            <person name="Goodrich-Blair H."/>
            <person name="Dillman A.R."/>
        </authorList>
    </citation>
    <scope>NUCLEOTIDE SEQUENCE</scope>
    <source>
        <strain evidence="2">PS9179</strain>
        <tissue evidence="2">Whole animal</tissue>
    </source>
</reference>
<protein>
    <submittedName>
        <fullName evidence="2">Uncharacterized protein</fullName>
    </submittedName>
</protein>
<dbReference type="AlphaFoldDB" id="A0AA39IB85"/>
<evidence type="ECO:0000256" key="1">
    <source>
        <dbReference type="SAM" id="SignalP"/>
    </source>
</evidence>
<keyword evidence="3" id="KW-1185">Reference proteome</keyword>
<evidence type="ECO:0000313" key="3">
    <source>
        <dbReference type="Proteomes" id="UP001175271"/>
    </source>
</evidence>
<keyword evidence="1" id="KW-0732">Signal</keyword>
<dbReference type="EMBL" id="JAUCMV010000002">
    <property type="protein sequence ID" value="KAK0419814.1"/>
    <property type="molecule type" value="Genomic_DNA"/>
</dbReference>
<comment type="caution">
    <text evidence="2">The sequence shown here is derived from an EMBL/GenBank/DDBJ whole genome shotgun (WGS) entry which is preliminary data.</text>
</comment>
<sequence length="169" mass="18734">MLRSAAVVCCALICVVNASFDASPEGNDHSVTPNEHNEVKIMFTNPCNLADPLCFCFTSSNANLSAQMIDPRICGGRHGYFCLAKFTFDKIEQVMVLSDYVGAMKKNVSSVQLPFEGGLIHIDNVPFYIPRFNYDIGSQKYQFKAWKGNGCQTGRISYKFSVGKSAHRI</sequence>
<evidence type="ECO:0000313" key="2">
    <source>
        <dbReference type="EMBL" id="KAK0419814.1"/>
    </source>
</evidence>
<feature type="signal peptide" evidence="1">
    <location>
        <begin position="1"/>
        <end position="18"/>
    </location>
</feature>
<accession>A0AA39IB85</accession>